<reference evidence="3 4" key="1">
    <citation type="submission" date="2013-03" db="EMBL/GenBank/DDBJ databases">
        <title>Whole genome shotgun sequencing of Clostridium sartagoforme AAU1.</title>
        <authorList>
            <person name="Joshi C.G."/>
            <person name="Duggirala S.M."/>
            <person name="Nathani N.M."/>
            <person name="Bhatt V.D."/>
            <person name="Patel A.K."/>
            <person name="Pandya P.R."/>
            <person name="KaPatel J.A."/>
        </authorList>
    </citation>
    <scope>NUCLEOTIDE SEQUENCE [LARGE SCALE GENOMIC DNA]</scope>
    <source>
        <strain evidence="3 4">AAU1</strain>
    </source>
</reference>
<evidence type="ECO:0000256" key="1">
    <source>
        <dbReference type="ARBA" id="ARBA00093462"/>
    </source>
</evidence>
<dbReference type="EMBL" id="ASRV01000150">
    <property type="protein sequence ID" value="EOR24454.1"/>
    <property type="molecule type" value="Genomic_DNA"/>
</dbReference>
<proteinExistence type="inferred from homology"/>
<dbReference type="InterPro" id="IPR034829">
    <property type="entry name" value="DnaD-like_sf"/>
</dbReference>
<keyword evidence="4" id="KW-1185">Reference proteome</keyword>
<name>R9C511_9CLOT</name>
<dbReference type="InterPro" id="IPR006343">
    <property type="entry name" value="DnaB/C_C"/>
</dbReference>
<protein>
    <submittedName>
        <fullName evidence="3">Primosome subunit DnaD</fullName>
    </submittedName>
</protein>
<dbReference type="PANTHER" id="PTHR37293:SF5">
    <property type="entry name" value="DNA REPLICATION PROTEIN"/>
    <property type="match status" value="1"/>
</dbReference>
<dbReference type="NCBIfam" id="TIGR01446">
    <property type="entry name" value="DnaD_dom"/>
    <property type="match status" value="1"/>
</dbReference>
<dbReference type="PANTHER" id="PTHR37293">
    <property type="entry name" value="PHAGE REPLICATION PROTEIN-RELATED"/>
    <property type="match status" value="1"/>
</dbReference>
<evidence type="ECO:0000313" key="3">
    <source>
        <dbReference type="EMBL" id="EOR24454.1"/>
    </source>
</evidence>
<gene>
    <name evidence="3" type="ORF">A500_12654</name>
</gene>
<evidence type="ECO:0000259" key="2">
    <source>
        <dbReference type="Pfam" id="PF07261"/>
    </source>
</evidence>
<dbReference type="Gene3D" id="1.10.10.630">
    <property type="entry name" value="DnaD domain-like"/>
    <property type="match status" value="1"/>
</dbReference>
<comment type="similarity">
    <text evidence="1">Belongs to the DnaB/DnaD family.</text>
</comment>
<dbReference type="RefSeq" id="WP_016207854.1">
    <property type="nucleotide sequence ID" value="NZ_ASRV01000150.1"/>
</dbReference>
<comment type="caution">
    <text evidence="3">The sequence shown here is derived from an EMBL/GenBank/DDBJ whole genome shotgun (WGS) entry which is preliminary data.</text>
</comment>
<sequence>MVKDSMENTVKDTYSKNISKNESKNISNYEDDDIFNRVVDIKVLEVSRAYLNLNNTSYNEQKLLQLQNEFSSELLVQAIVEAGKRNANSLEYVEKVLNDWRKNRINTPIEIKEYISKYKSRNSKNTKKGNIYSDYTSNNSKRLKFNNFKGRDYDYDELERKLLGWDRD</sequence>
<dbReference type="Pfam" id="PF07261">
    <property type="entry name" value="DnaB_2"/>
    <property type="match status" value="1"/>
</dbReference>
<feature type="domain" description="DnaB/C C-terminal" evidence="2">
    <location>
        <begin position="56"/>
        <end position="115"/>
    </location>
</feature>
<organism evidence="3 4">
    <name type="scientific">Clostridium sartagoforme AAU1</name>
    <dbReference type="NCBI Taxonomy" id="1202534"/>
    <lineage>
        <taxon>Bacteria</taxon>
        <taxon>Bacillati</taxon>
        <taxon>Bacillota</taxon>
        <taxon>Clostridia</taxon>
        <taxon>Eubacteriales</taxon>
        <taxon>Clostridiaceae</taxon>
        <taxon>Clostridium</taxon>
    </lineage>
</organism>
<dbReference type="AlphaFoldDB" id="R9C511"/>
<dbReference type="PATRIC" id="fig|1202534.3.peg.2510"/>
<dbReference type="InterPro" id="IPR053162">
    <property type="entry name" value="DnaD"/>
</dbReference>
<dbReference type="Proteomes" id="UP000013988">
    <property type="component" value="Unassembled WGS sequence"/>
</dbReference>
<dbReference type="OrthoDB" id="1807191at2"/>
<evidence type="ECO:0000313" key="4">
    <source>
        <dbReference type="Proteomes" id="UP000013988"/>
    </source>
</evidence>
<dbReference type="SUPFAM" id="SSF158499">
    <property type="entry name" value="DnaD domain-like"/>
    <property type="match status" value="1"/>
</dbReference>
<accession>R9C511</accession>